<dbReference type="InterPro" id="IPR018697">
    <property type="entry name" value="DUF2199"/>
</dbReference>
<evidence type="ECO:0000313" key="1">
    <source>
        <dbReference type="EMBL" id="MBR7828281.1"/>
    </source>
</evidence>
<keyword evidence="2" id="KW-1185">Reference proteome</keyword>
<reference evidence="1" key="1">
    <citation type="submission" date="2021-04" db="EMBL/GenBank/DDBJ databases">
        <title>Genome based classification of Actinospica acidithermotolerans sp. nov., an actinobacterium isolated from an Indonesian hot spring.</title>
        <authorList>
            <person name="Kusuma A.B."/>
            <person name="Putra K.E."/>
            <person name="Nafisah S."/>
            <person name="Loh J."/>
            <person name="Nouioui I."/>
            <person name="Goodfellow M."/>
        </authorList>
    </citation>
    <scope>NUCLEOTIDE SEQUENCE</scope>
    <source>
        <strain evidence="1">MGRD01-02</strain>
    </source>
</reference>
<gene>
    <name evidence="1" type="ORF">KDK95_18350</name>
</gene>
<sequence length="433" mass="46899">MSLIRRRKPAAEPPPVRLPDLEFLALVKESLEACAPGVTEGAELKGNSLISPRGWAVGVLPPRHAGGHHYDLAVAPDVNLQPDVPMFLECAVAITGNPRHAADSWAQTAGACLLELLDRRERFADHAGPEDHRGVPGWHMIASGATGMGLDVAENQRLQLALVNANVLHRIADSFTAGLESPYFNGVKVFYGGQPGAMEAEVRVNGERHAAASAAMAALNLPEPKVFTAVRYYALLLPLPPGRSEPEYPAVRLELEDAGDHCHAHNATCRCGGDLDPEHPGFEIGLPHLVAELSDEERARSVRIDTGAMIVADGVGNFLKVRLPIQLEDGRTVVYLAWAYLEAEVFNEVGRRGRSQSLEGHRFKGLFCNAVGPWGEHLLRAPIILEGRPASEPGAVGYCEVVETSHPLLNKVLTERWPADFVLGDRDPRLRAA</sequence>
<dbReference type="Pfam" id="PF09965">
    <property type="entry name" value="DUF2199"/>
    <property type="match status" value="1"/>
</dbReference>
<dbReference type="Pfam" id="PF19875">
    <property type="entry name" value="DUF6348"/>
    <property type="match status" value="1"/>
</dbReference>
<organism evidence="1 2">
    <name type="scientific">Actinospica acidithermotolerans</name>
    <dbReference type="NCBI Taxonomy" id="2828514"/>
    <lineage>
        <taxon>Bacteria</taxon>
        <taxon>Bacillati</taxon>
        <taxon>Actinomycetota</taxon>
        <taxon>Actinomycetes</taxon>
        <taxon>Catenulisporales</taxon>
        <taxon>Actinospicaceae</taxon>
        <taxon>Actinospica</taxon>
    </lineage>
</organism>
<proteinExistence type="predicted"/>
<dbReference type="RefSeq" id="WP_212519419.1">
    <property type="nucleotide sequence ID" value="NZ_JAGSOH010000053.1"/>
</dbReference>
<dbReference type="Proteomes" id="UP000676325">
    <property type="component" value="Unassembled WGS sequence"/>
</dbReference>
<dbReference type="InterPro" id="IPR045929">
    <property type="entry name" value="DUF6348"/>
</dbReference>
<dbReference type="AlphaFoldDB" id="A0A941IM66"/>
<accession>A0A941IM66</accession>
<dbReference type="EMBL" id="JAGSOH010000053">
    <property type="protein sequence ID" value="MBR7828281.1"/>
    <property type="molecule type" value="Genomic_DNA"/>
</dbReference>
<protein>
    <submittedName>
        <fullName evidence="1">DUF2199 domain-containing protein</fullName>
    </submittedName>
</protein>
<comment type="caution">
    <text evidence="1">The sequence shown here is derived from an EMBL/GenBank/DDBJ whole genome shotgun (WGS) entry which is preliminary data.</text>
</comment>
<name>A0A941IM66_9ACTN</name>
<evidence type="ECO:0000313" key="2">
    <source>
        <dbReference type="Proteomes" id="UP000676325"/>
    </source>
</evidence>